<reference evidence="12 13" key="1">
    <citation type="submission" date="2016-02" db="EMBL/GenBank/DDBJ databases">
        <title>Genome analysis of coral dinoflagellate symbionts highlights evolutionary adaptations to a symbiotic lifestyle.</title>
        <authorList>
            <person name="Aranda M."/>
            <person name="Li Y."/>
            <person name="Liew Y.J."/>
            <person name="Baumgarten S."/>
            <person name="Simakov O."/>
            <person name="Wilson M."/>
            <person name="Piel J."/>
            <person name="Ashoor H."/>
            <person name="Bougouffa S."/>
            <person name="Bajic V.B."/>
            <person name="Ryu T."/>
            <person name="Ravasi T."/>
            <person name="Bayer T."/>
            <person name="Micklem G."/>
            <person name="Kim H."/>
            <person name="Bhak J."/>
            <person name="Lajeunesse T.C."/>
            <person name="Voolstra C.R."/>
        </authorList>
    </citation>
    <scope>NUCLEOTIDE SEQUENCE [LARGE SCALE GENOMIC DNA]</scope>
    <source>
        <strain evidence="12 13">CCMP2467</strain>
    </source>
</reference>
<evidence type="ECO:0000313" key="12">
    <source>
        <dbReference type="EMBL" id="OLP78261.1"/>
    </source>
</evidence>
<evidence type="ECO:0000259" key="11">
    <source>
        <dbReference type="SMART" id="SM00156"/>
    </source>
</evidence>
<sequence length="1823" mass="199056">MALKLLAVAFATGIGYAHSLRSTSTYDLKEKAAMYVKSVEETALTKIDHYSEVPGMFQYIFMGDSVDRGERSVEIVMLLLAYKALCPSGIILLQGNHEAQSTNDFYGFKNEVWFKLDRGGKGRLWQTFSAVFAKLPFVAVAEDEFMIHVVTMDGVIPRVAPASTKYGRDVTLEFLKSKNLKRLLRAMKKWPMEFIRWLSVNITSCRRSSLQPTMLGRSVLIYRNRPLRLPGWDTQMFKGGGDRNLGGIVLIDLPSHKYATATLSGASARSLAKNFTGAECYHPTTSGAATTATTTTEEELSWKEKFKRFFDISLLQEAAAAPSFPSSAMATSPARKIIDLEAEASACLSGAARQEDLVDVENRIVAREEEVQGVVEGIQADDYRQPAQVLPAVSELQGTLAFDLATWKVNCSGTKLLLRPRVPGCAGFDRIEAKIFLQALGYEVHQRSVERRLEEHVDGFLTESSLQNSTWLYLSHLGISMVQLDCTKDAADVAKQLESEHAGDLEFVELDQRNLFKMQIADPHWSRQWGFRRSGFDSAWTRLETGPETPQQWFYLFFWQVEPAPVTIAVLDTGIQLDHEDLQGRLWQNEGEIPNNGVDDDGNGFVDDVHGFDFADEDGDPSDDDGHGTFLSRDGGRTSDAVLALNYAISMGAIVSSNSWGNDLIPTYPCNYEPALCVAATAPTDQLADYSNYGVDSVQIDDLQSIVVESAERAPWLDGFVSAGLLDVGAMVSKAESRNWIRFQEMEVCVFHWEPSGGWRDPTGTLARISVPANGAVSLGVVEIGHEFLGVGVYQAQINIDWGEGKKDCDEKEILGTPFLPSTIFAGALDFGTVPVGGKKEERCRDQPKERTEYGGREGAFLPGMHQVEFKTNSGLTAFDAVAVDALDHGEAFTMLHCEGSEAPHMELDAFSGVMLLREGALPFHVSPSVPAEWESEIVDPQAPECNVTAFLAAASAANEQGHVFGAYSLNLSQCVHRCEPHETSLAGKIVIVARGGCTFQQKTEMIQDAGGVGALFYDTDSSTTLRMMATADAAAPPALPAFMVSRTQGLLKSLRMIPVPMLLEGLSLRDRARPGPRTKAAAAGLCLAAVVQVEAFDCPARNFDEHGFYSAVYTGVTNNSGGTDIAPLPPVPTSTWTSNTVLHEVPSFQGKDMDDNAAPLTLPFVTSFYGELAQDNVSDVQVSSNGLVAISADASTFELLTGQRVVASPVADRCGTGNASIIQFSHFEHRYDASIVASVEVRLYADGCIERGKRLNAKIGVESRSGASGVNHASAFLGQLARITFNCGGYVTIQWKQWKSAWGFSLKREVSGDHAKQRGLAQGTSLLRPQSEGGFLLVVRNHMAEAASDAAVNSDVKVKKSALEKAIRAILQVVAKKSSNANPLFAEAAETIYIQLALAKIPEKPGKTTMIPLPHPLYGEKAEACFISKTPQKKYKELLLQKHPVPGLTKVIGVEKLRKKYKDLAQKRTLADAFDLFLCDKRVIEMMPQILGNVFYKHKLKAPVPVPLRENGEDPSKEIRKAIGGTKFRVVQGRSVGVRFGRCSMAEEELFANAKAVISASIKLLGSRGLLLQAITIQATNTIALPIWRRTAPGEGAPVNLKKWREQNASSAASDTGASGISDSEITGSEIISDAGETLSTRDSMSEVETAGDTMSEVDPSGESLSEMGSEAEVVTKEDLPLVQGLKKKKRYDFHMEGHRSQQGLGDLPSADLRGVFNRQPGNDYPRGWLDSWGDSCAVYANNLYCTETGEPGPGWQWFWGSFRDYRNHGHTADTACCACGGGAQRPRSLTYDCAAPATNRDIHCDDVHDDHRVRQYDPTYD</sequence>
<accession>A0A1Q9C5R4</accession>
<dbReference type="Gene3D" id="3.40.50.790">
    <property type="match status" value="1"/>
</dbReference>
<comment type="catalytic activity">
    <reaction evidence="7">
        <text>Hydrolysis of proteins with broad specificity for peptide bonds, and a preference for a large uncharged residue in P1. Hydrolyzes peptide amides.</text>
        <dbReference type="EC" id="3.4.21.62"/>
    </reaction>
</comment>
<dbReference type="PANTHER" id="PTHR45668:SF5">
    <property type="entry name" value="SERINE_THREONINE-PROTEIN PHOSPHATASE 5"/>
    <property type="match status" value="1"/>
</dbReference>
<evidence type="ECO:0000256" key="5">
    <source>
        <dbReference type="ARBA" id="ARBA00022801"/>
    </source>
</evidence>
<protein>
    <recommendedName>
        <fullName evidence="8">subtilisin</fullName>
        <ecNumber evidence="8">3.4.21.62</ecNumber>
    </recommendedName>
</protein>
<dbReference type="EC" id="3.4.21.62" evidence="8"/>
<keyword evidence="6" id="KW-0464">Manganese</keyword>
<dbReference type="GO" id="GO:0006508">
    <property type="term" value="P:proteolysis"/>
    <property type="evidence" value="ECO:0007669"/>
    <property type="project" value="InterPro"/>
</dbReference>
<organism evidence="12 13">
    <name type="scientific">Symbiodinium microadriaticum</name>
    <name type="common">Dinoflagellate</name>
    <name type="synonym">Zooxanthella microadriatica</name>
    <dbReference type="NCBI Taxonomy" id="2951"/>
    <lineage>
        <taxon>Eukaryota</taxon>
        <taxon>Sar</taxon>
        <taxon>Alveolata</taxon>
        <taxon>Dinophyceae</taxon>
        <taxon>Suessiales</taxon>
        <taxon>Symbiodiniaceae</taxon>
        <taxon>Symbiodinium</taxon>
    </lineage>
</organism>
<dbReference type="SUPFAM" id="SSF56300">
    <property type="entry name" value="Metallo-dependent phosphatases"/>
    <property type="match status" value="1"/>
</dbReference>
<dbReference type="Pfam" id="PF00687">
    <property type="entry name" value="Ribosomal_L1"/>
    <property type="match status" value="1"/>
</dbReference>
<name>A0A1Q9C5R4_SYMMI</name>
<dbReference type="CDD" id="cd00538">
    <property type="entry name" value="PA"/>
    <property type="match status" value="1"/>
</dbReference>
<dbReference type="InterPro" id="IPR003137">
    <property type="entry name" value="PA_domain"/>
</dbReference>
<dbReference type="GO" id="GO:0046872">
    <property type="term" value="F:metal ion binding"/>
    <property type="evidence" value="ECO:0007669"/>
    <property type="project" value="UniProtKB-KW"/>
</dbReference>
<evidence type="ECO:0000256" key="3">
    <source>
        <dbReference type="ARBA" id="ARBA00022723"/>
    </source>
</evidence>
<feature type="compositionally biased region" description="Low complexity" evidence="9">
    <location>
        <begin position="1610"/>
        <end position="1625"/>
    </location>
</feature>
<feature type="chain" id="PRO_5012977433" description="subtilisin" evidence="10">
    <location>
        <begin position="20"/>
        <end position="1823"/>
    </location>
</feature>
<dbReference type="CDD" id="cd00144">
    <property type="entry name" value="MPP_PPP_family"/>
    <property type="match status" value="1"/>
</dbReference>
<keyword evidence="2" id="KW-0964">Secreted</keyword>
<dbReference type="InterPro" id="IPR036852">
    <property type="entry name" value="Peptidase_S8/S53_dom_sf"/>
</dbReference>
<dbReference type="Gene3D" id="3.50.30.30">
    <property type="match status" value="1"/>
</dbReference>
<dbReference type="OrthoDB" id="10251727at2759"/>
<feature type="domain" description="Serine/threonine specific protein phosphatases" evidence="11">
    <location>
        <begin position="20"/>
        <end position="214"/>
    </location>
</feature>
<keyword evidence="3" id="KW-0479">Metal-binding</keyword>
<dbReference type="SUPFAM" id="SSF52025">
    <property type="entry name" value="PA domain"/>
    <property type="match status" value="1"/>
</dbReference>
<comment type="cofactor">
    <cofactor evidence="1">
        <name>Mn(2+)</name>
        <dbReference type="ChEBI" id="CHEBI:29035"/>
    </cofactor>
</comment>
<proteinExistence type="predicted"/>
<keyword evidence="4 10" id="KW-0732">Signal</keyword>
<evidence type="ECO:0000256" key="10">
    <source>
        <dbReference type="SAM" id="SignalP"/>
    </source>
</evidence>
<dbReference type="Proteomes" id="UP000186817">
    <property type="component" value="Unassembled WGS sequence"/>
</dbReference>
<dbReference type="Pfam" id="PF02225">
    <property type="entry name" value="PA"/>
    <property type="match status" value="1"/>
</dbReference>
<dbReference type="InterPro" id="IPR023827">
    <property type="entry name" value="Peptidase_S8_Asp-AS"/>
</dbReference>
<gene>
    <name evidence="12" type="ORF">AK812_SmicGene41584</name>
</gene>
<dbReference type="Pfam" id="PF00082">
    <property type="entry name" value="Peptidase_S8"/>
    <property type="match status" value="1"/>
</dbReference>
<feature type="region of interest" description="Disordered" evidence="9">
    <location>
        <begin position="1607"/>
        <end position="1680"/>
    </location>
</feature>
<dbReference type="SUPFAM" id="SSF52743">
    <property type="entry name" value="Subtilisin-like"/>
    <property type="match status" value="1"/>
</dbReference>
<comment type="caution">
    <text evidence="12">The sequence shown here is derived from an EMBL/GenBank/DDBJ whole genome shotgun (WGS) entry which is preliminary data.</text>
</comment>
<dbReference type="InterPro" id="IPR000209">
    <property type="entry name" value="Peptidase_S8/S53_dom"/>
</dbReference>
<dbReference type="InterPro" id="IPR006186">
    <property type="entry name" value="Ser/Thr-sp_prot-phosphatase"/>
</dbReference>
<keyword evidence="5" id="KW-0378">Hydrolase</keyword>
<dbReference type="InterPro" id="IPR029052">
    <property type="entry name" value="Metallo-depent_PP-like"/>
</dbReference>
<evidence type="ECO:0000256" key="6">
    <source>
        <dbReference type="ARBA" id="ARBA00023211"/>
    </source>
</evidence>
<dbReference type="InterPro" id="IPR023674">
    <property type="entry name" value="Ribosomal_uL1-like"/>
</dbReference>
<dbReference type="Gene3D" id="3.40.50.200">
    <property type="entry name" value="Peptidase S8/S53 domain"/>
    <property type="match status" value="1"/>
</dbReference>
<dbReference type="SUPFAM" id="SSF56808">
    <property type="entry name" value="Ribosomal protein L1"/>
    <property type="match status" value="1"/>
</dbReference>
<dbReference type="PANTHER" id="PTHR45668">
    <property type="entry name" value="SERINE/THREONINE-PROTEIN PHOSPHATASE 5-RELATED"/>
    <property type="match status" value="1"/>
</dbReference>
<keyword evidence="13" id="KW-1185">Reference proteome</keyword>
<evidence type="ECO:0000256" key="1">
    <source>
        <dbReference type="ARBA" id="ARBA00001936"/>
    </source>
</evidence>
<dbReference type="InterPro" id="IPR051134">
    <property type="entry name" value="PPP_phosphatase"/>
</dbReference>
<dbReference type="InterPro" id="IPR046450">
    <property type="entry name" value="PA_dom_sf"/>
</dbReference>
<dbReference type="CDD" id="cd00403">
    <property type="entry name" value="Ribosomal_L1"/>
    <property type="match status" value="1"/>
</dbReference>
<dbReference type="PRINTS" id="PR00114">
    <property type="entry name" value="STPHPHTASE"/>
</dbReference>
<dbReference type="SMART" id="SM00156">
    <property type="entry name" value="PP2Ac"/>
    <property type="match status" value="1"/>
</dbReference>
<evidence type="ECO:0000256" key="9">
    <source>
        <dbReference type="SAM" id="MobiDB-lite"/>
    </source>
</evidence>
<dbReference type="Gene3D" id="3.60.21.10">
    <property type="match status" value="1"/>
</dbReference>
<evidence type="ECO:0000313" key="13">
    <source>
        <dbReference type="Proteomes" id="UP000186817"/>
    </source>
</evidence>
<dbReference type="EMBL" id="LSRX01001636">
    <property type="protein sequence ID" value="OLP78261.1"/>
    <property type="molecule type" value="Genomic_DNA"/>
</dbReference>
<dbReference type="InterPro" id="IPR028364">
    <property type="entry name" value="Ribosomal_uL1/biogenesis"/>
</dbReference>
<evidence type="ECO:0000256" key="7">
    <source>
        <dbReference type="ARBA" id="ARBA00023529"/>
    </source>
</evidence>
<evidence type="ECO:0000256" key="4">
    <source>
        <dbReference type="ARBA" id="ARBA00022729"/>
    </source>
</evidence>
<evidence type="ECO:0000256" key="8">
    <source>
        <dbReference type="ARBA" id="ARBA00023619"/>
    </source>
</evidence>
<dbReference type="PROSITE" id="PS00136">
    <property type="entry name" value="SUBTILASE_ASP"/>
    <property type="match status" value="1"/>
</dbReference>
<dbReference type="GO" id="GO:0004252">
    <property type="term" value="F:serine-type endopeptidase activity"/>
    <property type="evidence" value="ECO:0007669"/>
    <property type="project" value="UniProtKB-EC"/>
</dbReference>
<dbReference type="InterPro" id="IPR016095">
    <property type="entry name" value="Ribosomal_uL1_3-a/b-sand"/>
</dbReference>
<evidence type="ECO:0000256" key="2">
    <source>
        <dbReference type="ARBA" id="ARBA00022525"/>
    </source>
</evidence>
<feature type="signal peptide" evidence="10">
    <location>
        <begin position="1"/>
        <end position="19"/>
    </location>
</feature>